<evidence type="ECO:0000256" key="1">
    <source>
        <dbReference type="ARBA" id="ARBA00004623"/>
    </source>
</evidence>
<dbReference type="Pfam" id="PF13424">
    <property type="entry name" value="TPR_12"/>
    <property type="match status" value="1"/>
</dbReference>
<evidence type="ECO:0000313" key="9">
    <source>
        <dbReference type="Proteomes" id="UP000053732"/>
    </source>
</evidence>
<dbReference type="InterPro" id="IPR011990">
    <property type="entry name" value="TPR-like_helical_dom_sf"/>
</dbReference>
<dbReference type="InterPro" id="IPR008271">
    <property type="entry name" value="Ser/Thr_kinase_AS"/>
</dbReference>
<feature type="compositionally biased region" description="Polar residues" evidence="6">
    <location>
        <begin position="367"/>
        <end position="392"/>
    </location>
</feature>
<dbReference type="GO" id="GO:0034045">
    <property type="term" value="C:phagophore assembly site membrane"/>
    <property type="evidence" value="ECO:0007669"/>
    <property type="project" value="UniProtKB-SubCell"/>
</dbReference>
<evidence type="ECO:0000256" key="2">
    <source>
        <dbReference type="ARBA" id="ARBA00018572"/>
    </source>
</evidence>
<dbReference type="PANTHER" id="PTHR24348">
    <property type="entry name" value="SERINE/THREONINE-PROTEIN KINASE UNC-51-RELATED"/>
    <property type="match status" value="1"/>
</dbReference>
<dbReference type="AlphaFoldDB" id="A0A0G4PHU5"/>
<dbReference type="GO" id="GO:0003746">
    <property type="term" value="F:translation elongation factor activity"/>
    <property type="evidence" value="ECO:0007669"/>
    <property type="project" value="UniProtKB-KW"/>
</dbReference>
<dbReference type="PROSITE" id="PS00108">
    <property type="entry name" value="PROTEIN_KINASE_ST"/>
    <property type="match status" value="1"/>
</dbReference>
<dbReference type="Pfam" id="PF13374">
    <property type="entry name" value="TPR_10"/>
    <property type="match status" value="3"/>
</dbReference>
<evidence type="ECO:0000256" key="6">
    <source>
        <dbReference type="SAM" id="MobiDB-lite"/>
    </source>
</evidence>
<sequence>MARTELVNDMKLDAEVHPDGTSHPTFQPDYAQGTTGRLRPKVEIWKRGEMLGAGTFGTVWIEKCVSSEGTARVRAVKMIKKSSDPSEQIYCDQELEAMAKFSRPKYFGLFVECLGWFENQQFIFIAMEHIELGDLQRHLRGPLPENEARQICTQLLRGIQCLHDNHFVHRDLKPGNVLVVNEGPNWHVKIGDFGVSKRYERAALQSKVGTSLYLAPELLRLYPPSMSLQNLGLYTHRVDIWSLGVLVFYLLCHDYPFPSDNSLSLYVRTSHFPPYRKLQSVTQEGQRFLKCLLAADATLRLSAKEALQQGWLKQPSFDPVSGISRMGLSETLGSNPLGTTSEASRGWDDGDISSAIVDDQTIRAAQRPQSKSTGPQKSKSARQASISGLLDDSNTAHNKGLLLLSQKQHADAQEMLQKAFELREHAFGAHHEDTLASLSLLGDALIGQKKYIEAEVVYRNAWKGRKRALGEAHKDTLDTLHNLANALSGQDKHAEADTVFWNAWEGRKRTLGEVHQDTLASLHELGIALLYQHTDAEAEVVFRVAWAGRKRTLGEVHQDTLASLHELGRVLFCQNKYAEATVVFRDAWRGQKRALGEAHEQTLASLHGLFDAIYFQDKHAKAEVAYRDTWVRSKEGSWTLLKH</sequence>
<proteinExistence type="predicted"/>
<feature type="domain" description="Protein kinase" evidence="7">
    <location>
        <begin position="45"/>
        <end position="312"/>
    </location>
</feature>
<dbReference type="Gene3D" id="1.25.40.10">
    <property type="entry name" value="Tetratricopeptide repeat domain"/>
    <property type="match status" value="2"/>
</dbReference>
<dbReference type="SUPFAM" id="SSF56112">
    <property type="entry name" value="Protein kinase-like (PK-like)"/>
    <property type="match status" value="1"/>
</dbReference>
<evidence type="ECO:0000313" key="8">
    <source>
        <dbReference type="EMBL" id="CRL25965.1"/>
    </source>
</evidence>
<organism evidence="8 9">
    <name type="scientific">Penicillium camemberti (strain FM 013)</name>
    <dbReference type="NCBI Taxonomy" id="1429867"/>
    <lineage>
        <taxon>Eukaryota</taxon>
        <taxon>Fungi</taxon>
        <taxon>Dikarya</taxon>
        <taxon>Ascomycota</taxon>
        <taxon>Pezizomycotina</taxon>
        <taxon>Eurotiomycetes</taxon>
        <taxon>Eurotiomycetidae</taxon>
        <taxon>Eurotiales</taxon>
        <taxon>Aspergillaceae</taxon>
        <taxon>Penicillium</taxon>
    </lineage>
</organism>
<dbReference type="Pfam" id="PF00069">
    <property type="entry name" value="Pkinase"/>
    <property type="match status" value="1"/>
</dbReference>
<dbReference type="InterPro" id="IPR000719">
    <property type="entry name" value="Prot_kinase_dom"/>
</dbReference>
<dbReference type="InterPro" id="IPR011009">
    <property type="entry name" value="Kinase-like_dom_sf"/>
</dbReference>
<dbReference type="Proteomes" id="UP000053732">
    <property type="component" value="Unassembled WGS sequence"/>
</dbReference>
<dbReference type="PROSITE" id="PS50011">
    <property type="entry name" value="PROTEIN_KINASE_DOM"/>
    <property type="match status" value="1"/>
</dbReference>
<dbReference type="STRING" id="1429867.A0A0G4PHU5"/>
<feature type="region of interest" description="Disordered" evidence="6">
    <location>
        <begin position="331"/>
        <end position="350"/>
    </location>
</feature>
<feature type="compositionally biased region" description="Polar residues" evidence="6">
    <location>
        <begin position="331"/>
        <end position="343"/>
    </location>
</feature>
<dbReference type="PANTHER" id="PTHR24348:SF68">
    <property type="entry name" value="SERINE_THREONINE-PROTEIN KINASE ATG1C"/>
    <property type="match status" value="1"/>
</dbReference>
<dbReference type="GO" id="GO:0005524">
    <property type="term" value="F:ATP binding"/>
    <property type="evidence" value="ECO:0007669"/>
    <property type="project" value="InterPro"/>
</dbReference>
<keyword evidence="8" id="KW-0251">Elongation factor</keyword>
<dbReference type="InterPro" id="IPR045269">
    <property type="entry name" value="Atg1-like"/>
</dbReference>
<dbReference type="EMBL" id="HG793149">
    <property type="protein sequence ID" value="CRL25965.1"/>
    <property type="molecule type" value="Genomic_DNA"/>
</dbReference>
<evidence type="ECO:0000259" key="7">
    <source>
        <dbReference type="PROSITE" id="PS50011"/>
    </source>
</evidence>
<dbReference type="SMART" id="SM00220">
    <property type="entry name" value="S_TKc"/>
    <property type="match status" value="1"/>
</dbReference>
<dbReference type="GO" id="GO:0010506">
    <property type="term" value="P:regulation of autophagy"/>
    <property type="evidence" value="ECO:0007669"/>
    <property type="project" value="InterPro"/>
</dbReference>
<evidence type="ECO:0000256" key="5">
    <source>
        <dbReference type="ARBA" id="ARBA00030237"/>
    </source>
</evidence>
<dbReference type="GO" id="GO:0004674">
    <property type="term" value="F:protein serine/threonine kinase activity"/>
    <property type="evidence" value="ECO:0007669"/>
    <property type="project" value="InterPro"/>
</dbReference>
<keyword evidence="8" id="KW-0808">Transferase</keyword>
<protein>
    <recommendedName>
        <fullName evidence="2">Serine/threonine-protein kinase ATG1</fullName>
    </recommendedName>
    <alternativeName>
        <fullName evidence="5">Autophagy-related protein 1</fullName>
    </alternativeName>
    <alternativeName>
        <fullName evidence="3">Serine/threonine-protein kinase atg1</fullName>
    </alternativeName>
</protein>
<evidence type="ECO:0000256" key="3">
    <source>
        <dbReference type="ARBA" id="ARBA00019599"/>
    </source>
</evidence>
<feature type="region of interest" description="Disordered" evidence="6">
    <location>
        <begin position="359"/>
        <end position="392"/>
    </location>
</feature>
<keyword evidence="4" id="KW-0072">Autophagy</keyword>
<keyword evidence="8" id="KW-0418">Kinase</keyword>
<keyword evidence="8" id="KW-0648">Protein biosynthesis</keyword>
<gene>
    <name evidence="8" type="ORF">PCAMFM013_S016g000246</name>
</gene>
<dbReference type="GO" id="GO:0006914">
    <property type="term" value="P:autophagy"/>
    <property type="evidence" value="ECO:0007669"/>
    <property type="project" value="UniProtKB-KW"/>
</dbReference>
<dbReference type="Gene3D" id="1.10.510.10">
    <property type="entry name" value="Transferase(Phosphotransferase) domain 1"/>
    <property type="match status" value="1"/>
</dbReference>
<evidence type="ECO:0000256" key="4">
    <source>
        <dbReference type="ARBA" id="ARBA00023006"/>
    </source>
</evidence>
<comment type="subcellular location">
    <subcellularLocation>
        <location evidence="1">Preautophagosomal structure membrane</location>
        <topology evidence="1">Peripheral membrane protein</topology>
    </subcellularLocation>
</comment>
<accession>A0A0G4PHU5</accession>
<name>A0A0G4PHU5_PENC3</name>
<reference evidence="8 9" key="1">
    <citation type="journal article" date="2014" name="Nat. Commun.">
        <title>Multiple recent horizontal transfers of a large genomic region in cheese making fungi.</title>
        <authorList>
            <person name="Cheeseman K."/>
            <person name="Ropars J."/>
            <person name="Renault P."/>
            <person name="Dupont J."/>
            <person name="Gouzy J."/>
            <person name="Branca A."/>
            <person name="Abraham A.L."/>
            <person name="Ceppi M."/>
            <person name="Conseiller E."/>
            <person name="Debuchy R."/>
            <person name="Malagnac F."/>
            <person name="Goarin A."/>
            <person name="Silar P."/>
            <person name="Lacoste S."/>
            <person name="Sallet E."/>
            <person name="Bensimon A."/>
            <person name="Giraud T."/>
            <person name="Brygoo Y."/>
        </authorList>
    </citation>
    <scope>NUCLEOTIDE SEQUENCE [LARGE SCALE GENOMIC DNA]</scope>
    <source>
        <strain evidence="9">FM 013</strain>
    </source>
</reference>
<dbReference type="SUPFAM" id="SSF48452">
    <property type="entry name" value="TPR-like"/>
    <property type="match status" value="2"/>
</dbReference>
<keyword evidence="9" id="KW-1185">Reference proteome</keyword>